<comment type="caution">
    <text evidence="1">The sequence shown here is derived from an EMBL/GenBank/DDBJ whole genome shotgun (WGS) entry which is preliminary data.</text>
</comment>
<protein>
    <submittedName>
        <fullName evidence="1">Uncharacterized protein</fullName>
    </submittedName>
</protein>
<reference evidence="2" key="1">
    <citation type="journal article" date="2019" name="Int. J. Syst. Evol. Microbiol.">
        <title>The Global Catalogue of Microorganisms (GCM) 10K type strain sequencing project: providing services to taxonomists for standard genome sequencing and annotation.</title>
        <authorList>
            <consortium name="The Broad Institute Genomics Platform"/>
            <consortium name="The Broad Institute Genome Sequencing Center for Infectious Disease"/>
            <person name="Wu L."/>
            <person name="Ma J."/>
        </authorList>
    </citation>
    <scope>NUCLEOTIDE SEQUENCE [LARGE SCALE GENOMIC DNA]</scope>
    <source>
        <strain evidence="2">CGMCC 1.15461</strain>
    </source>
</reference>
<proteinExistence type="predicted"/>
<keyword evidence="2" id="KW-1185">Reference proteome</keyword>
<sequence length="131" mass="14844">MQTIYRDSTNHDFEKTNLVTKYSRKGNYDDYKCTNCGMKGKSYRLNEIQVSDTYSSSNVANCKKAPLFQPPKKIKITQCTASGEAFKNLTNGSVHDVVTPPEGYKNDYRGVWVMGVGEPVKVLNNEFEKIE</sequence>
<dbReference type="EMBL" id="BMJE01000006">
    <property type="protein sequence ID" value="GGB82740.1"/>
    <property type="molecule type" value="Genomic_DNA"/>
</dbReference>
<dbReference type="RefSeq" id="WP_188621492.1">
    <property type="nucleotide sequence ID" value="NZ_BMJE01000006.1"/>
</dbReference>
<organism evidence="1 2">
    <name type="scientific">Flavobacterium suaedae</name>
    <dbReference type="NCBI Taxonomy" id="1767027"/>
    <lineage>
        <taxon>Bacteria</taxon>
        <taxon>Pseudomonadati</taxon>
        <taxon>Bacteroidota</taxon>
        <taxon>Flavobacteriia</taxon>
        <taxon>Flavobacteriales</taxon>
        <taxon>Flavobacteriaceae</taxon>
        <taxon>Flavobacterium</taxon>
    </lineage>
</organism>
<evidence type="ECO:0000313" key="1">
    <source>
        <dbReference type="EMBL" id="GGB82740.1"/>
    </source>
</evidence>
<name>A0ABQ1K3F5_9FLAO</name>
<evidence type="ECO:0000313" key="2">
    <source>
        <dbReference type="Proteomes" id="UP000615760"/>
    </source>
</evidence>
<gene>
    <name evidence="1" type="ORF">GCM10007424_23470</name>
</gene>
<dbReference type="Proteomes" id="UP000615760">
    <property type="component" value="Unassembled WGS sequence"/>
</dbReference>
<accession>A0ABQ1K3F5</accession>